<evidence type="ECO:0000313" key="7">
    <source>
        <dbReference type="Proteomes" id="UP001595962"/>
    </source>
</evidence>
<protein>
    <submittedName>
        <fullName evidence="6">Sugar O-acetyltransferase</fullName>
        <ecNumber evidence="6">2.3.1.-</ecNumber>
    </submittedName>
</protein>
<dbReference type="PROSITE" id="PS00101">
    <property type="entry name" value="HEXAPEP_TRANSFERASES"/>
    <property type="match status" value="1"/>
</dbReference>
<dbReference type="RefSeq" id="WP_377330765.1">
    <property type="nucleotide sequence ID" value="NZ_JBHSGB010000001.1"/>
</dbReference>
<comment type="caution">
    <text evidence="6">The sequence shown here is derived from an EMBL/GenBank/DDBJ whole genome shotgun (WGS) entry which is preliminary data.</text>
</comment>
<evidence type="ECO:0000256" key="4">
    <source>
        <dbReference type="ARBA" id="ARBA00023315"/>
    </source>
</evidence>
<organism evidence="6 7">
    <name type="scientific">Rheinheimera marina</name>
    <dbReference type="NCBI Taxonomy" id="1774958"/>
    <lineage>
        <taxon>Bacteria</taxon>
        <taxon>Pseudomonadati</taxon>
        <taxon>Pseudomonadota</taxon>
        <taxon>Gammaproteobacteria</taxon>
        <taxon>Chromatiales</taxon>
        <taxon>Chromatiaceae</taxon>
        <taxon>Rheinheimera</taxon>
    </lineage>
</organism>
<dbReference type="SUPFAM" id="SSF51161">
    <property type="entry name" value="Trimeric LpxA-like enzymes"/>
    <property type="match status" value="1"/>
</dbReference>
<dbReference type="InterPro" id="IPR018357">
    <property type="entry name" value="Hexapep_transf_CS"/>
</dbReference>
<dbReference type="PANTHER" id="PTHR23416:SF23">
    <property type="entry name" value="ACETYLTRANSFERASE C18B11.09C-RELATED"/>
    <property type="match status" value="1"/>
</dbReference>
<evidence type="ECO:0000256" key="3">
    <source>
        <dbReference type="ARBA" id="ARBA00022737"/>
    </source>
</evidence>
<sequence>MTELEKMRSGLWFNAGDRELVAMRQKAKALCKQMNQQGPVPVKAHQQLARQLFGQVSRCYIEPDFYCDYGVHIDLGENFYANHHCVMLDAAPIRIGRDVLLGPGVQIYTVTHPLDADLRKTGVEQGLPVSIGDSVWIGGGALIMPGVTIGHGAVVAAGSVVTTDVAPNSLVAGNPARWIRALDQNLGK</sequence>
<dbReference type="Gene3D" id="2.160.10.10">
    <property type="entry name" value="Hexapeptide repeat proteins"/>
    <property type="match status" value="1"/>
</dbReference>
<dbReference type="Pfam" id="PF12464">
    <property type="entry name" value="Mac"/>
    <property type="match status" value="1"/>
</dbReference>
<feature type="domain" description="Maltose/galactoside acetyltransferase" evidence="5">
    <location>
        <begin position="4"/>
        <end position="58"/>
    </location>
</feature>
<dbReference type="EC" id="2.3.1.-" evidence="6"/>
<dbReference type="SMART" id="SM01266">
    <property type="entry name" value="Mac"/>
    <property type="match status" value="1"/>
</dbReference>
<dbReference type="Pfam" id="PF00132">
    <property type="entry name" value="Hexapep"/>
    <property type="match status" value="1"/>
</dbReference>
<evidence type="ECO:0000259" key="5">
    <source>
        <dbReference type="SMART" id="SM01266"/>
    </source>
</evidence>
<keyword evidence="2 6" id="KW-0808">Transferase</keyword>
<proteinExistence type="inferred from homology"/>
<name>A0ABV9JGC8_9GAMM</name>
<dbReference type="PANTHER" id="PTHR23416">
    <property type="entry name" value="SIALIC ACID SYNTHASE-RELATED"/>
    <property type="match status" value="1"/>
</dbReference>
<keyword evidence="4 6" id="KW-0012">Acyltransferase</keyword>
<dbReference type="CDD" id="cd03357">
    <property type="entry name" value="LbH_MAT_GAT"/>
    <property type="match status" value="1"/>
</dbReference>
<gene>
    <name evidence="6" type="ORF">ACFO3I_00300</name>
</gene>
<dbReference type="EMBL" id="JBHSGB010000001">
    <property type="protein sequence ID" value="MFC4653452.1"/>
    <property type="molecule type" value="Genomic_DNA"/>
</dbReference>
<accession>A0ABV9JGC8</accession>
<keyword evidence="3" id="KW-0677">Repeat</keyword>
<dbReference type="InterPro" id="IPR001451">
    <property type="entry name" value="Hexapep"/>
</dbReference>
<dbReference type="Proteomes" id="UP001595962">
    <property type="component" value="Unassembled WGS sequence"/>
</dbReference>
<keyword evidence="7" id="KW-1185">Reference proteome</keyword>
<evidence type="ECO:0000256" key="2">
    <source>
        <dbReference type="ARBA" id="ARBA00022679"/>
    </source>
</evidence>
<dbReference type="GO" id="GO:0016746">
    <property type="term" value="F:acyltransferase activity"/>
    <property type="evidence" value="ECO:0007669"/>
    <property type="project" value="UniProtKB-KW"/>
</dbReference>
<evidence type="ECO:0000256" key="1">
    <source>
        <dbReference type="ARBA" id="ARBA00007274"/>
    </source>
</evidence>
<dbReference type="InterPro" id="IPR024688">
    <property type="entry name" value="Mac_dom"/>
</dbReference>
<dbReference type="InterPro" id="IPR011004">
    <property type="entry name" value="Trimer_LpxA-like_sf"/>
</dbReference>
<reference evidence="7" key="1">
    <citation type="journal article" date="2019" name="Int. J. Syst. Evol. Microbiol.">
        <title>The Global Catalogue of Microorganisms (GCM) 10K type strain sequencing project: providing services to taxonomists for standard genome sequencing and annotation.</title>
        <authorList>
            <consortium name="The Broad Institute Genomics Platform"/>
            <consortium name="The Broad Institute Genome Sequencing Center for Infectious Disease"/>
            <person name="Wu L."/>
            <person name="Ma J."/>
        </authorList>
    </citation>
    <scope>NUCLEOTIDE SEQUENCE [LARGE SCALE GENOMIC DNA]</scope>
    <source>
        <strain evidence="7">DT28</strain>
    </source>
</reference>
<dbReference type="InterPro" id="IPR051159">
    <property type="entry name" value="Hexapeptide_acetyltransf"/>
</dbReference>
<comment type="similarity">
    <text evidence="1">Belongs to the transferase hexapeptide repeat family.</text>
</comment>
<evidence type="ECO:0000313" key="6">
    <source>
        <dbReference type="EMBL" id="MFC4653452.1"/>
    </source>
</evidence>